<dbReference type="EMBL" id="OU912926">
    <property type="protein sequence ID" value="CAG9933819.1"/>
    <property type="molecule type" value="Genomic_DNA"/>
</dbReference>
<evidence type="ECO:0000313" key="2">
    <source>
        <dbReference type="EMBL" id="CAG9933819.1"/>
    </source>
</evidence>
<reference evidence="2 3" key="1">
    <citation type="submission" date="2021-10" db="EMBL/GenBank/DDBJ databases">
        <authorList>
            <person name="Koch H."/>
        </authorList>
    </citation>
    <scope>NUCLEOTIDE SEQUENCE [LARGE SCALE GENOMIC DNA]</scope>
    <source>
        <strain evidence="2">6680</strain>
    </source>
</reference>
<evidence type="ECO:0000256" key="1">
    <source>
        <dbReference type="SAM" id="Phobius"/>
    </source>
</evidence>
<keyword evidence="1" id="KW-1133">Transmembrane helix</keyword>
<protein>
    <recommendedName>
        <fullName evidence="4">Zinc ribbon domain-containing protein</fullName>
    </recommendedName>
</protein>
<name>A0ABM8Z1S8_9PROT</name>
<sequence>MPDTYTDCPKCGCKLPQSLPSNAACPACGIYFFKWQALTEVPVTYDADPGPTTRSWRKRTQDFLTPKEQMDELSFYGRCLLLVLLAGWSWRLFSYDYRSGEMGGSFMHNILLPIHEAGHVLFMPFGQWLTILGGSLFQLALPGGIAIAFIWKNRDNFGAAIGLWWTSVSLIDLAPYIYDALRPQLILLGGSVGEDGPHDWIYLLDSFGQRPNAQHWGALAHTLGGLVMLAALSWASAVLWRQRLKLTKSLSAD</sequence>
<keyword evidence="1" id="KW-0812">Transmembrane</keyword>
<evidence type="ECO:0000313" key="3">
    <source>
        <dbReference type="Proteomes" id="UP000839052"/>
    </source>
</evidence>
<organism evidence="2 3">
    <name type="scientific">Candidatus Nitrotoga arctica</name>
    <dbReference type="NCBI Taxonomy" id="453162"/>
    <lineage>
        <taxon>Bacteria</taxon>
        <taxon>Pseudomonadati</taxon>
        <taxon>Pseudomonadota</taxon>
        <taxon>Betaproteobacteria</taxon>
        <taxon>Nitrosomonadales</taxon>
        <taxon>Gallionellaceae</taxon>
        <taxon>Candidatus Nitrotoga</taxon>
    </lineage>
</organism>
<gene>
    <name evidence="2" type="ORF">NTG6680_2570</name>
</gene>
<dbReference type="RefSeq" id="WP_239797543.1">
    <property type="nucleotide sequence ID" value="NZ_OU912926.1"/>
</dbReference>
<feature type="transmembrane region" description="Helical" evidence="1">
    <location>
        <begin position="218"/>
        <end position="240"/>
    </location>
</feature>
<feature type="transmembrane region" description="Helical" evidence="1">
    <location>
        <begin position="128"/>
        <end position="150"/>
    </location>
</feature>
<proteinExistence type="predicted"/>
<dbReference type="Proteomes" id="UP000839052">
    <property type="component" value="Chromosome"/>
</dbReference>
<keyword evidence="1" id="KW-0472">Membrane</keyword>
<keyword evidence="3" id="KW-1185">Reference proteome</keyword>
<feature type="transmembrane region" description="Helical" evidence="1">
    <location>
        <begin position="75"/>
        <end position="93"/>
    </location>
</feature>
<evidence type="ECO:0008006" key="4">
    <source>
        <dbReference type="Google" id="ProtNLM"/>
    </source>
</evidence>
<accession>A0ABM8Z1S8</accession>
<feature type="transmembrane region" description="Helical" evidence="1">
    <location>
        <begin position="157"/>
        <end position="178"/>
    </location>
</feature>